<evidence type="ECO:0000313" key="1">
    <source>
        <dbReference type="EMBL" id="MBB1260994.1"/>
    </source>
</evidence>
<dbReference type="EMBL" id="JABJXA010000134">
    <property type="protein sequence ID" value="MBB1260994.1"/>
    <property type="molecule type" value="Genomic_DNA"/>
</dbReference>
<reference evidence="2" key="1">
    <citation type="submission" date="2020-05" db="EMBL/GenBank/DDBJ databases">
        <title>Classification of alakaliphilic streptomycetes isolated from an alkaline soil next to Lonar Crater, India and a proposal for the recognition of Streptomyces alkaliterrae sp. nov.</title>
        <authorList>
            <person name="Golinska P."/>
        </authorList>
    </citation>
    <scope>NUCLEOTIDE SEQUENCE [LARGE SCALE GENOMIC DNA]</scope>
    <source>
        <strain evidence="2">OF8</strain>
    </source>
</reference>
<proteinExistence type="predicted"/>
<organism evidence="1 2">
    <name type="scientific">Streptomyces alkaliterrae</name>
    <dbReference type="NCBI Taxonomy" id="2213162"/>
    <lineage>
        <taxon>Bacteria</taxon>
        <taxon>Bacillati</taxon>
        <taxon>Actinomycetota</taxon>
        <taxon>Actinomycetes</taxon>
        <taxon>Kitasatosporales</taxon>
        <taxon>Streptomycetaceae</taxon>
        <taxon>Streptomyces</taxon>
    </lineage>
</organism>
<gene>
    <name evidence="1" type="ORF">H3147_19510</name>
</gene>
<dbReference type="AlphaFoldDB" id="A0A7W3ZU78"/>
<comment type="caution">
    <text evidence="1">The sequence shown here is derived from an EMBL/GenBank/DDBJ whole genome shotgun (WGS) entry which is preliminary data.</text>
</comment>
<sequence>MNDAGWGHPLAAPGAGLVAWFQVEASAVAADRPLPVQPFLRCAADVLDRVGTSRLEVVQLLLPVAGIDPAARPPHSPVPAARTVHWFREGDPRARTRVEVNVNGGRDPLLPTVVERLAEQVGRAGEDVFAGASCEVAGPELRPAPPFDDGFWNGPPLHGVTLRGELAEWSPDAVGWLAEVVADCTARLGLRGPLLLTVARTG</sequence>
<protein>
    <submittedName>
        <fullName evidence="1">Uncharacterized protein</fullName>
    </submittedName>
</protein>
<name>A0A7W3ZU78_9ACTN</name>
<dbReference type="Proteomes" id="UP000517765">
    <property type="component" value="Unassembled WGS sequence"/>
</dbReference>
<evidence type="ECO:0000313" key="2">
    <source>
        <dbReference type="Proteomes" id="UP000517765"/>
    </source>
</evidence>
<accession>A0A7W3ZU78</accession>